<organism evidence="1 2">
    <name type="scientific">Cylicostephanus goldi</name>
    <name type="common">Nematode worm</name>
    <dbReference type="NCBI Taxonomy" id="71465"/>
    <lineage>
        <taxon>Eukaryota</taxon>
        <taxon>Metazoa</taxon>
        <taxon>Ecdysozoa</taxon>
        <taxon>Nematoda</taxon>
        <taxon>Chromadorea</taxon>
        <taxon>Rhabditida</taxon>
        <taxon>Rhabditina</taxon>
        <taxon>Rhabditomorpha</taxon>
        <taxon>Strongyloidea</taxon>
        <taxon>Strongylidae</taxon>
        <taxon>Cylicostephanus</taxon>
    </lineage>
</organism>
<keyword evidence="2" id="KW-1185">Reference proteome</keyword>
<dbReference type="AlphaFoldDB" id="A0A3P6T7Z5"/>
<gene>
    <name evidence="1" type="ORF">CGOC_LOCUS7516</name>
</gene>
<evidence type="ECO:0000313" key="2">
    <source>
        <dbReference type="Proteomes" id="UP000271889"/>
    </source>
</evidence>
<sequence length="64" mass="7191">MFPEGISEPKKFGKEIHRNEKSLLPLNSSLFKFNSKVWFHKKSKAGGVLAAPETSKNSIAVKFE</sequence>
<dbReference type="Proteomes" id="UP000271889">
    <property type="component" value="Unassembled WGS sequence"/>
</dbReference>
<name>A0A3P6T7Z5_CYLGO</name>
<proteinExistence type="predicted"/>
<dbReference type="EMBL" id="UYRV01026247">
    <property type="protein sequence ID" value="VDK78963.1"/>
    <property type="molecule type" value="Genomic_DNA"/>
</dbReference>
<protein>
    <submittedName>
        <fullName evidence="1">Uncharacterized protein</fullName>
    </submittedName>
</protein>
<accession>A0A3P6T7Z5</accession>
<reference evidence="1 2" key="1">
    <citation type="submission" date="2018-11" db="EMBL/GenBank/DDBJ databases">
        <authorList>
            <consortium name="Pathogen Informatics"/>
        </authorList>
    </citation>
    <scope>NUCLEOTIDE SEQUENCE [LARGE SCALE GENOMIC DNA]</scope>
</reference>
<evidence type="ECO:0000313" key="1">
    <source>
        <dbReference type="EMBL" id="VDK78963.1"/>
    </source>
</evidence>